<dbReference type="Proteomes" id="UP001596407">
    <property type="component" value="Unassembled WGS sequence"/>
</dbReference>
<evidence type="ECO:0000313" key="2">
    <source>
        <dbReference type="Proteomes" id="UP001596407"/>
    </source>
</evidence>
<keyword evidence="2" id="KW-1185">Reference proteome</keyword>
<protein>
    <recommendedName>
        <fullName evidence="3">DUF835 domain-containing protein</fullName>
    </recommendedName>
</protein>
<reference evidence="1 2" key="1">
    <citation type="journal article" date="2019" name="Int. J. Syst. Evol. Microbiol.">
        <title>The Global Catalogue of Microorganisms (GCM) 10K type strain sequencing project: providing services to taxonomists for standard genome sequencing and annotation.</title>
        <authorList>
            <consortium name="The Broad Institute Genomics Platform"/>
            <consortium name="The Broad Institute Genome Sequencing Center for Infectious Disease"/>
            <person name="Wu L."/>
            <person name="Ma J."/>
        </authorList>
    </citation>
    <scope>NUCLEOTIDE SEQUENCE [LARGE SCALE GENOMIC DNA]</scope>
    <source>
        <strain evidence="1 2">DT72</strain>
    </source>
</reference>
<accession>A0ABD5WNF3</accession>
<organism evidence="1 2">
    <name type="scientific">Halorussus caseinilyticus</name>
    <dbReference type="NCBI Taxonomy" id="3034025"/>
    <lineage>
        <taxon>Archaea</taxon>
        <taxon>Methanobacteriati</taxon>
        <taxon>Methanobacteriota</taxon>
        <taxon>Stenosarchaea group</taxon>
        <taxon>Halobacteria</taxon>
        <taxon>Halobacteriales</taxon>
        <taxon>Haladaptataceae</taxon>
        <taxon>Halorussus</taxon>
    </lineage>
</organism>
<dbReference type="GeneID" id="79303924"/>
<dbReference type="Pfam" id="PF24336">
    <property type="entry name" value="DUF7504"/>
    <property type="match status" value="1"/>
</dbReference>
<comment type="caution">
    <text evidence="1">The sequence shown here is derived from an EMBL/GenBank/DDBJ whole genome shotgun (WGS) entry which is preliminary data.</text>
</comment>
<sequence>MEEAVRSGQVPVGDGADAIARGVQTLVRAPTDADPLSVLPERAFDNLLVVSARDHPNRLQTHLERAGHDPATVGVVPVIPAAEAYDGDLWTTDPVNPDDLTGLAMRFSDAMEYVEPGNGWVLVDGLGVLLVYADDVRVCRFFQTLTNRIRARDVPGVYRANPDVIADETYERLRTMCDVEYESE</sequence>
<gene>
    <name evidence="1" type="ORF">ACFQJ6_04870</name>
</gene>
<name>A0ABD5WNF3_9EURY</name>
<dbReference type="EMBL" id="JBHSZH010000005">
    <property type="protein sequence ID" value="MFC7079574.1"/>
    <property type="molecule type" value="Genomic_DNA"/>
</dbReference>
<proteinExistence type="predicted"/>
<dbReference type="RefSeq" id="WP_276279359.1">
    <property type="nucleotide sequence ID" value="NZ_CP119809.1"/>
</dbReference>
<dbReference type="InterPro" id="IPR055927">
    <property type="entry name" value="DUF7504"/>
</dbReference>
<dbReference type="AlphaFoldDB" id="A0ABD5WNF3"/>
<evidence type="ECO:0000313" key="1">
    <source>
        <dbReference type="EMBL" id="MFC7079574.1"/>
    </source>
</evidence>
<evidence type="ECO:0008006" key="3">
    <source>
        <dbReference type="Google" id="ProtNLM"/>
    </source>
</evidence>